<accession>A0A9W9HRZ0</accession>
<dbReference type="GO" id="GO:0019722">
    <property type="term" value="P:calcium-mediated signaling"/>
    <property type="evidence" value="ECO:0007669"/>
    <property type="project" value="InterPro"/>
</dbReference>
<proteinExistence type="inferred from homology"/>
<evidence type="ECO:0000313" key="3">
    <source>
        <dbReference type="EMBL" id="KAJ5156331.1"/>
    </source>
</evidence>
<keyword evidence="4" id="KW-1185">Reference proteome</keyword>
<dbReference type="FunFam" id="3.30.70.330:FF:000503">
    <property type="entry name" value="Calcineurin binding protein, putative"/>
    <property type="match status" value="1"/>
</dbReference>
<organism evidence="3 4">
    <name type="scientific">Penicillium capsulatum</name>
    <dbReference type="NCBI Taxonomy" id="69766"/>
    <lineage>
        <taxon>Eukaryota</taxon>
        <taxon>Fungi</taxon>
        <taxon>Dikarya</taxon>
        <taxon>Ascomycota</taxon>
        <taxon>Pezizomycotina</taxon>
        <taxon>Eurotiomycetes</taxon>
        <taxon>Eurotiomycetidae</taxon>
        <taxon>Eurotiales</taxon>
        <taxon>Aspergillaceae</taxon>
        <taxon>Penicillium</taxon>
    </lineage>
</organism>
<comment type="similarity">
    <text evidence="1">Belongs to the RCAN family.</text>
</comment>
<gene>
    <name evidence="3" type="ORF">N7492_009134</name>
</gene>
<evidence type="ECO:0008006" key="5">
    <source>
        <dbReference type="Google" id="ProtNLM"/>
    </source>
</evidence>
<dbReference type="PANTHER" id="PTHR10300:SF14">
    <property type="entry name" value="PROTEIN SARAH"/>
    <property type="match status" value="1"/>
</dbReference>
<protein>
    <recommendedName>
        <fullName evidence="5">Calcineurin binding protein</fullName>
    </recommendedName>
</protein>
<dbReference type="Proteomes" id="UP001146351">
    <property type="component" value="Unassembled WGS sequence"/>
</dbReference>
<evidence type="ECO:0000256" key="2">
    <source>
        <dbReference type="SAM" id="MobiDB-lite"/>
    </source>
</evidence>
<dbReference type="Pfam" id="PF04847">
    <property type="entry name" value="Calcipressin"/>
    <property type="match status" value="1"/>
</dbReference>
<dbReference type="EMBL" id="JAPQKO010000006">
    <property type="protein sequence ID" value="KAJ5156331.1"/>
    <property type="molecule type" value="Genomic_DNA"/>
</dbReference>
<feature type="compositionally biased region" description="Polar residues" evidence="2">
    <location>
        <begin position="184"/>
        <end position="200"/>
    </location>
</feature>
<dbReference type="InterPro" id="IPR006931">
    <property type="entry name" value="Calcipressin"/>
</dbReference>
<name>A0A9W9HRZ0_9EURO</name>
<dbReference type="AlphaFoldDB" id="A0A9W9HRZ0"/>
<dbReference type="GO" id="GO:0008597">
    <property type="term" value="F:calcium-dependent protein serine/threonine phosphatase regulator activity"/>
    <property type="evidence" value="ECO:0007669"/>
    <property type="project" value="TreeGrafter"/>
</dbReference>
<dbReference type="Gene3D" id="3.30.70.330">
    <property type="match status" value="1"/>
</dbReference>
<sequence>MAELASPPNSLPSSPSFQASRSRPSLSLDLSKMPSAKTITPSNTLLITQLHNPIVFQPISLDQIRGQIHTAARLNSFSPLPSLRRIICSFHSTTDAIAIRALLESNQLLPDMQTRVYFGEPTPILGEDEIHQPKRLLKAPQLDIDLVLSPPASPPHAWMDHDSPMDLPASDLAKALSVLKTDQDQFSHTADPATPNSVSSDAPLRSRSRSSTMLFDPECGTSPGLPAVMVEDMGFPGVDMDIDESPIAISVDRMSL</sequence>
<evidence type="ECO:0000313" key="4">
    <source>
        <dbReference type="Proteomes" id="UP001146351"/>
    </source>
</evidence>
<reference evidence="3" key="1">
    <citation type="submission" date="2022-11" db="EMBL/GenBank/DDBJ databases">
        <authorList>
            <person name="Petersen C."/>
        </authorList>
    </citation>
    <scope>NUCLEOTIDE SEQUENCE</scope>
    <source>
        <strain evidence="3">IBT 21917</strain>
    </source>
</reference>
<dbReference type="GO" id="GO:0005737">
    <property type="term" value="C:cytoplasm"/>
    <property type="evidence" value="ECO:0007669"/>
    <property type="project" value="TreeGrafter"/>
</dbReference>
<feature type="compositionally biased region" description="Low complexity" evidence="2">
    <location>
        <begin position="1"/>
        <end position="31"/>
    </location>
</feature>
<reference evidence="3" key="2">
    <citation type="journal article" date="2023" name="IMA Fungus">
        <title>Comparative genomic study of the Penicillium genus elucidates a diverse pangenome and 15 lateral gene transfer events.</title>
        <authorList>
            <person name="Petersen C."/>
            <person name="Sorensen T."/>
            <person name="Nielsen M.R."/>
            <person name="Sondergaard T.E."/>
            <person name="Sorensen J.L."/>
            <person name="Fitzpatrick D.A."/>
            <person name="Frisvad J.C."/>
            <person name="Nielsen K.L."/>
        </authorList>
    </citation>
    <scope>NUCLEOTIDE SEQUENCE</scope>
    <source>
        <strain evidence="3">IBT 21917</strain>
    </source>
</reference>
<feature type="region of interest" description="Disordered" evidence="2">
    <location>
        <begin position="183"/>
        <end position="219"/>
    </location>
</feature>
<dbReference type="OrthoDB" id="17212at2759"/>
<dbReference type="InterPro" id="IPR012677">
    <property type="entry name" value="Nucleotide-bd_a/b_plait_sf"/>
</dbReference>
<dbReference type="PANTHER" id="PTHR10300">
    <property type="entry name" value="CALCIPRESSIN"/>
    <property type="match status" value="1"/>
</dbReference>
<comment type="caution">
    <text evidence="3">The sequence shown here is derived from an EMBL/GenBank/DDBJ whole genome shotgun (WGS) entry which is preliminary data.</text>
</comment>
<evidence type="ECO:0000256" key="1">
    <source>
        <dbReference type="ARBA" id="ARBA00008209"/>
    </source>
</evidence>
<dbReference type="GO" id="GO:0005634">
    <property type="term" value="C:nucleus"/>
    <property type="evidence" value="ECO:0007669"/>
    <property type="project" value="TreeGrafter"/>
</dbReference>
<feature type="region of interest" description="Disordered" evidence="2">
    <location>
        <begin position="1"/>
        <end position="33"/>
    </location>
</feature>